<dbReference type="Gene3D" id="3.40.50.300">
    <property type="entry name" value="P-loop containing nucleotide triphosphate hydrolases"/>
    <property type="match status" value="1"/>
</dbReference>
<evidence type="ECO:0000256" key="1">
    <source>
        <dbReference type="ARBA" id="ARBA00005417"/>
    </source>
</evidence>
<keyword evidence="5 7" id="KW-0067">ATP-binding</keyword>
<evidence type="ECO:0000256" key="3">
    <source>
        <dbReference type="ARBA" id="ARBA00022458"/>
    </source>
</evidence>
<evidence type="ECO:0000256" key="2">
    <source>
        <dbReference type="ARBA" id="ARBA00022448"/>
    </source>
</evidence>
<organism evidence="7 8">
    <name type="scientific">Terriglobus aquaticus</name>
    <dbReference type="NCBI Taxonomy" id="940139"/>
    <lineage>
        <taxon>Bacteria</taxon>
        <taxon>Pseudomonadati</taxon>
        <taxon>Acidobacteriota</taxon>
        <taxon>Terriglobia</taxon>
        <taxon>Terriglobales</taxon>
        <taxon>Acidobacteriaceae</taxon>
        <taxon>Terriglobus</taxon>
    </lineage>
</organism>
<accession>A0ABW9KI40</accession>
<keyword evidence="2" id="KW-0813">Transport</keyword>
<dbReference type="GO" id="GO:0005524">
    <property type="term" value="F:ATP binding"/>
    <property type="evidence" value="ECO:0007669"/>
    <property type="project" value="UniProtKB-KW"/>
</dbReference>
<dbReference type="Pfam" id="PF00005">
    <property type="entry name" value="ABC_tran"/>
    <property type="match status" value="1"/>
</dbReference>
<comment type="similarity">
    <text evidence="1">Belongs to the ABC transporter superfamily.</text>
</comment>
<dbReference type="RefSeq" id="WP_263413213.1">
    <property type="nucleotide sequence ID" value="NZ_BAABBH010000001.1"/>
</dbReference>
<keyword evidence="3" id="KW-0536">Nodulation</keyword>
<dbReference type="PANTHER" id="PTHR42711:SF5">
    <property type="entry name" value="ABC TRANSPORTER ATP-BINDING PROTEIN NATA"/>
    <property type="match status" value="1"/>
</dbReference>
<dbReference type="InterPro" id="IPR050763">
    <property type="entry name" value="ABC_transporter_ATP-binding"/>
</dbReference>
<dbReference type="EMBL" id="JBJYXY010000001">
    <property type="protein sequence ID" value="MFN2975257.1"/>
    <property type="molecule type" value="Genomic_DNA"/>
</dbReference>
<evidence type="ECO:0000313" key="8">
    <source>
        <dbReference type="Proteomes" id="UP001634747"/>
    </source>
</evidence>
<dbReference type="InterPro" id="IPR025302">
    <property type="entry name" value="DrrA1/2-like_C"/>
</dbReference>
<reference evidence="7 8" key="1">
    <citation type="submission" date="2024-12" db="EMBL/GenBank/DDBJ databases">
        <authorList>
            <person name="Lee Y."/>
        </authorList>
    </citation>
    <scope>NUCLEOTIDE SEQUENCE [LARGE SCALE GENOMIC DNA]</scope>
    <source>
        <strain evidence="7 8">03SUJ4</strain>
    </source>
</reference>
<dbReference type="Proteomes" id="UP001634747">
    <property type="component" value="Unassembled WGS sequence"/>
</dbReference>
<gene>
    <name evidence="7" type="ORF">ACK2TP_05735</name>
</gene>
<dbReference type="InterPro" id="IPR003593">
    <property type="entry name" value="AAA+_ATPase"/>
</dbReference>
<keyword evidence="8" id="KW-1185">Reference proteome</keyword>
<evidence type="ECO:0000313" key="7">
    <source>
        <dbReference type="EMBL" id="MFN2975257.1"/>
    </source>
</evidence>
<dbReference type="PANTHER" id="PTHR42711">
    <property type="entry name" value="ABC TRANSPORTER ATP-BINDING PROTEIN"/>
    <property type="match status" value="1"/>
</dbReference>
<proteinExistence type="inferred from homology"/>
<sequence length="302" mass="33948">MPTVQLNQVRKVYENKVAVEGLTLRIDPGTMFGLLGPNGSGKTSSIRMMIGITMPDSGTVELFDRPFTRDALKRVGYLPEERGLYKKMNVLDQLIFMGRLHGLNTMEAERRAKIWADRLQITEALPKKTEELSKGMQQKIQFIAALLHEPDLIILDEPFSGLDPVNGALLQDTMMELRSAGKAILFSTHRMDQVERMCDGIALIHRGRVVLQGGMREVKARYPRNRVEVVYEGDNSFLRNPEVAEVKEYTGRAEVTLRGEQPDAQPLLLDAVRSGVRIQKFEVKEPTLEEIFISAVGGRVDA</sequence>
<dbReference type="InterPro" id="IPR017871">
    <property type="entry name" value="ABC_transporter-like_CS"/>
</dbReference>
<evidence type="ECO:0000259" key="6">
    <source>
        <dbReference type="PROSITE" id="PS50893"/>
    </source>
</evidence>
<dbReference type="Pfam" id="PF13732">
    <property type="entry name" value="DrrA1-3_C"/>
    <property type="match status" value="1"/>
</dbReference>
<dbReference type="InterPro" id="IPR003439">
    <property type="entry name" value="ABC_transporter-like_ATP-bd"/>
</dbReference>
<evidence type="ECO:0000256" key="5">
    <source>
        <dbReference type="ARBA" id="ARBA00022840"/>
    </source>
</evidence>
<evidence type="ECO:0000256" key="4">
    <source>
        <dbReference type="ARBA" id="ARBA00022741"/>
    </source>
</evidence>
<comment type="caution">
    <text evidence="7">The sequence shown here is derived from an EMBL/GenBank/DDBJ whole genome shotgun (WGS) entry which is preliminary data.</text>
</comment>
<feature type="domain" description="ABC transporter" evidence="6">
    <location>
        <begin position="4"/>
        <end position="231"/>
    </location>
</feature>
<keyword evidence="4" id="KW-0547">Nucleotide-binding</keyword>
<dbReference type="InterPro" id="IPR027417">
    <property type="entry name" value="P-loop_NTPase"/>
</dbReference>
<dbReference type="SUPFAM" id="SSF52540">
    <property type="entry name" value="P-loop containing nucleoside triphosphate hydrolases"/>
    <property type="match status" value="1"/>
</dbReference>
<dbReference type="PROSITE" id="PS50893">
    <property type="entry name" value="ABC_TRANSPORTER_2"/>
    <property type="match status" value="1"/>
</dbReference>
<dbReference type="PROSITE" id="PS00211">
    <property type="entry name" value="ABC_TRANSPORTER_1"/>
    <property type="match status" value="1"/>
</dbReference>
<name>A0ABW9KI40_9BACT</name>
<protein>
    <submittedName>
        <fullName evidence="7">ABC transporter ATP-binding protein</fullName>
    </submittedName>
</protein>
<dbReference type="SMART" id="SM00382">
    <property type="entry name" value="AAA"/>
    <property type="match status" value="1"/>
</dbReference>